<name>A0A1R3I9E8_COCAP</name>
<evidence type="ECO:0000313" key="2">
    <source>
        <dbReference type="Proteomes" id="UP000188268"/>
    </source>
</evidence>
<dbReference type="Proteomes" id="UP000188268">
    <property type="component" value="Unassembled WGS sequence"/>
</dbReference>
<dbReference type="AlphaFoldDB" id="A0A1R3I9E8"/>
<comment type="caution">
    <text evidence="1">The sequence shown here is derived from an EMBL/GenBank/DDBJ whole genome shotgun (WGS) entry which is preliminary data.</text>
</comment>
<keyword evidence="2" id="KW-1185">Reference proteome</keyword>
<evidence type="ECO:0000313" key="1">
    <source>
        <dbReference type="EMBL" id="OMO79205.1"/>
    </source>
</evidence>
<organism evidence="1 2">
    <name type="scientific">Corchorus capsularis</name>
    <name type="common">Jute</name>
    <dbReference type="NCBI Taxonomy" id="210143"/>
    <lineage>
        <taxon>Eukaryota</taxon>
        <taxon>Viridiplantae</taxon>
        <taxon>Streptophyta</taxon>
        <taxon>Embryophyta</taxon>
        <taxon>Tracheophyta</taxon>
        <taxon>Spermatophyta</taxon>
        <taxon>Magnoliopsida</taxon>
        <taxon>eudicotyledons</taxon>
        <taxon>Gunneridae</taxon>
        <taxon>Pentapetalae</taxon>
        <taxon>rosids</taxon>
        <taxon>malvids</taxon>
        <taxon>Malvales</taxon>
        <taxon>Malvaceae</taxon>
        <taxon>Grewioideae</taxon>
        <taxon>Apeibeae</taxon>
        <taxon>Corchorus</taxon>
    </lineage>
</organism>
<sequence>MVPGRSNIIRGASTYGPNYYPAIAKIQKLVKAKIKNHCFSKAIAITNLQQAKPNSVKIMVGAKIAGEALGDD</sequence>
<dbReference type="Gramene" id="OMO79205">
    <property type="protein sequence ID" value="OMO79205"/>
    <property type="gene ID" value="CCACVL1_13837"/>
</dbReference>
<proteinExistence type="predicted"/>
<accession>A0A1R3I9E8</accession>
<protein>
    <submittedName>
        <fullName evidence="1">Uncharacterized protein</fullName>
    </submittedName>
</protein>
<gene>
    <name evidence="1" type="ORF">CCACVL1_13837</name>
</gene>
<reference evidence="1 2" key="1">
    <citation type="submission" date="2013-09" db="EMBL/GenBank/DDBJ databases">
        <title>Corchorus capsularis genome sequencing.</title>
        <authorList>
            <person name="Alam M."/>
            <person name="Haque M.S."/>
            <person name="Islam M.S."/>
            <person name="Emdad E.M."/>
            <person name="Islam M.M."/>
            <person name="Ahmed B."/>
            <person name="Halim A."/>
            <person name="Hossen Q.M.M."/>
            <person name="Hossain M.Z."/>
            <person name="Ahmed R."/>
            <person name="Khan M.M."/>
            <person name="Islam R."/>
            <person name="Rashid M.M."/>
            <person name="Khan S.A."/>
            <person name="Rahman M.S."/>
            <person name="Alam M."/>
        </authorList>
    </citation>
    <scope>NUCLEOTIDE SEQUENCE [LARGE SCALE GENOMIC DNA]</scope>
    <source>
        <strain evidence="2">cv. CVL-1</strain>
        <tissue evidence="1">Whole seedling</tissue>
    </source>
</reference>
<dbReference type="EMBL" id="AWWV01010447">
    <property type="protein sequence ID" value="OMO79205.1"/>
    <property type="molecule type" value="Genomic_DNA"/>
</dbReference>